<comment type="caution">
    <text evidence="1">The sequence shown here is derived from an EMBL/GenBank/DDBJ whole genome shotgun (WGS) entry which is preliminary data.</text>
</comment>
<sequence length="125" mass="13395">MPKTILIIGEDPAEIDFDAPGTPKDVSAETITSGLEGSVARLRADGYVATLLLTRDPATLEEQVREALDNEAPDVVVIGAGLRILPALAAQFEQLMNVLHEYAPNAKLAFNSQPGDSDIAARRWV</sequence>
<organism evidence="1 2">
    <name type="scientific">Plastoroseomonas arctica</name>
    <dbReference type="NCBI Taxonomy" id="1509237"/>
    <lineage>
        <taxon>Bacteria</taxon>
        <taxon>Pseudomonadati</taxon>
        <taxon>Pseudomonadota</taxon>
        <taxon>Alphaproteobacteria</taxon>
        <taxon>Acetobacterales</taxon>
        <taxon>Acetobacteraceae</taxon>
        <taxon>Plastoroseomonas</taxon>
    </lineage>
</organism>
<evidence type="ECO:0000313" key="2">
    <source>
        <dbReference type="Proteomes" id="UP001196068"/>
    </source>
</evidence>
<dbReference type="Proteomes" id="UP001196068">
    <property type="component" value="Unassembled WGS sequence"/>
</dbReference>
<reference evidence="1" key="1">
    <citation type="submission" date="2020-01" db="EMBL/GenBank/DDBJ databases">
        <authorList>
            <person name="Rat A."/>
        </authorList>
    </citation>
    <scope>NUCLEOTIDE SEQUENCE</scope>
    <source>
        <strain evidence="1">LMG 28251</strain>
    </source>
</reference>
<name>A0AAF1KUQ2_9PROT</name>
<protein>
    <submittedName>
        <fullName evidence="1">Uncharacterized protein</fullName>
    </submittedName>
</protein>
<accession>A0AAF1KUQ2</accession>
<keyword evidence="2" id="KW-1185">Reference proteome</keyword>
<dbReference type="AlphaFoldDB" id="A0AAF1KUQ2"/>
<evidence type="ECO:0000313" key="1">
    <source>
        <dbReference type="EMBL" id="MBR0656742.1"/>
    </source>
</evidence>
<reference evidence="1" key="2">
    <citation type="journal article" date="2021" name="Syst. Appl. Microbiol.">
        <title>Roseomonas hellenica sp. nov., isolated from roots of wild-growing Alkanna tinctoria.</title>
        <authorList>
            <person name="Rat A."/>
            <person name="Naranjo H.D."/>
            <person name="Lebbe L."/>
            <person name="Cnockaert M."/>
            <person name="Krigas N."/>
            <person name="Grigoriadou K."/>
            <person name="Maloupa E."/>
            <person name="Willems A."/>
        </authorList>
    </citation>
    <scope>NUCLEOTIDE SEQUENCE</scope>
    <source>
        <strain evidence="1">LMG 28251</strain>
    </source>
</reference>
<proteinExistence type="predicted"/>
<gene>
    <name evidence="1" type="ORF">GXW79_16800</name>
</gene>
<dbReference type="RefSeq" id="WP_211875608.1">
    <property type="nucleotide sequence ID" value="NZ_JAAEDH010000021.1"/>
</dbReference>
<dbReference type="EMBL" id="JAAEDH010000021">
    <property type="protein sequence ID" value="MBR0656742.1"/>
    <property type="molecule type" value="Genomic_DNA"/>
</dbReference>